<sequence length="110" mass="11441">MHPVAGPSPSTDTRIGVALALLVGSALSFAVLWAVLWLPVLLTDSQGSLFLYPLVVLLAIAPYGATWVALALAERARRARADGRGSAVPALCAVLLVLAPVLLWFGPVLS</sequence>
<comment type="caution">
    <text evidence="2">The sequence shown here is derived from an EMBL/GenBank/DDBJ whole genome shotgun (WGS) entry which is preliminary data.</text>
</comment>
<organism evidence="2 3">
    <name type="scientific">Curtobacterium oceanosedimentum</name>
    <dbReference type="NCBI Taxonomy" id="465820"/>
    <lineage>
        <taxon>Bacteria</taxon>
        <taxon>Bacillati</taxon>
        <taxon>Actinomycetota</taxon>
        <taxon>Actinomycetes</taxon>
        <taxon>Micrococcales</taxon>
        <taxon>Microbacteriaceae</taxon>
        <taxon>Curtobacterium</taxon>
    </lineage>
</organism>
<feature type="transmembrane region" description="Helical" evidence="1">
    <location>
        <begin position="15"/>
        <end position="38"/>
    </location>
</feature>
<dbReference type="EMBL" id="LDRB01000065">
    <property type="protein sequence ID" value="KTR38888.1"/>
    <property type="molecule type" value="Genomic_DNA"/>
</dbReference>
<protein>
    <submittedName>
        <fullName evidence="2">Uncharacterized protein</fullName>
    </submittedName>
</protein>
<keyword evidence="1" id="KW-0812">Transmembrane</keyword>
<keyword evidence="1" id="KW-1133">Transmembrane helix</keyword>
<reference evidence="2 3" key="1">
    <citation type="journal article" date="2016" name="Front. Microbiol.">
        <title>Genomic Resource of Rice Seed Associated Bacteria.</title>
        <authorList>
            <person name="Midha S."/>
            <person name="Bansal K."/>
            <person name="Sharma S."/>
            <person name="Kumar N."/>
            <person name="Patil P.P."/>
            <person name="Chaudhry V."/>
            <person name="Patil P.B."/>
        </authorList>
    </citation>
    <scope>NUCLEOTIDE SEQUENCE [LARGE SCALE GENOMIC DNA]</scope>
    <source>
        <strain evidence="2 3">NS263</strain>
    </source>
</reference>
<dbReference type="Proteomes" id="UP000078335">
    <property type="component" value="Unassembled WGS sequence"/>
</dbReference>
<name>A0ABR5S7H1_9MICO</name>
<evidence type="ECO:0000313" key="3">
    <source>
        <dbReference type="Proteomes" id="UP000078335"/>
    </source>
</evidence>
<proteinExistence type="predicted"/>
<evidence type="ECO:0000256" key="1">
    <source>
        <dbReference type="SAM" id="Phobius"/>
    </source>
</evidence>
<keyword evidence="3" id="KW-1185">Reference proteome</keyword>
<accession>A0ABR5S7H1</accession>
<evidence type="ECO:0000313" key="2">
    <source>
        <dbReference type="EMBL" id="KTR38888.1"/>
    </source>
</evidence>
<gene>
    <name evidence="2" type="ORF">NS263_12290</name>
</gene>
<dbReference type="RefSeq" id="WP_058729554.1">
    <property type="nucleotide sequence ID" value="NZ_LDRB01000065.1"/>
</dbReference>
<feature type="transmembrane region" description="Helical" evidence="1">
    <location>
        <begin position="85"/>
        <end position="105"/>
    </location>
</feature>
<feature type="transmembrane region" description="Helical" evidence="1">
    <location>
        <begin position="50"/>
        <end position="73"/>
    </location>
</feature>
<keyword evidence="1" id="KW-0472">Membrane</keyword>